<keyword evidence="3" id="KW-1185">Reference proteome</keyword>
<name>M0AZW4_9EURY</name>
<evidence type="ECO:0000313" key="2">
    <source>
        <dbReference type="EMBL" id="ELZ04065.1"/>
    </source>
</evidence>
<dbReference type="EMBL" id="AOIN01000024">
    <property type="protein sequence ID" value="ELZ04065.1"/>
    <property type="molecule type" value="Genomic_DNA"/>
</dbReference>
<protein>
    <submittedName>
        <fullName evidence="2">Uncharacterized protein</fullName>
    </submittedName>
</protein>
<accession>M0AZW4</accession>
<proteinExistence type="predicted"/>
<evidence type="ECO:0000313" key="3">
    <source>
        <dbReference type="Proteomes" id="UP000011693"/>
    </source>
</evidence>
<reference evidence="2 3" key="1">
    <citation type="journal article" date="2014" name="PLoS Genet.">
        <title>Phylogenetically driven sequencing of extremely halophilic archaea reveals strategies for static and dynamic osmo-response.</title>
        <authorList>
            <person name="Becker E.A."/>
            <person name="Seitzer P.M."/>
            <person name="Tritt A."/>
            <person name="Larsen D."/>
            <person name="Krusor M."/>
            <person name="Yao A.I."/>
            <person name="Wu D."/>
            <person name="Madern D."/>
            <person name="Eisen J.A."/>
            <person name="Darling A.E."/>
            <person name="Facciotti M.T."/>
        </authorList>
    </citation>
    <scope>NUCLEOTIDE SEQUENCE [LARGE SCALE GENOMIC DNA]</scope>
    <source>
        <strain evidence="2 3">JCM 10990</strain>
    </source>
</reference>
<feature type="compositionally biased region" description="Polar residues" evidence="1">
    <location>
        <begin position="1"/>
        <end position="10"/>
    </location>
</feature>
<organism evidence="2 3">
    <name type="scientific">Natrialba chahannaoensis JCM 10990</name>
    <dbReference type="NCBI Taxonomy" id="1227492"/>
    <lineage>
        <taxon>Archaea</taxon>
        <taxon>Methanobacteriati</taxon>
        <taxon>Methanobacteriota</taxon>
        <taxon>Stenosarchaea group</taxon>
        <taxon>Halobacteria</taxon>
        <taxon>Halobacteriales</taxon>
        <taxon>Natrialbaceae</taxon>
        <taxon>Natrialba</taxon>
    </lineage>
</organism>
<dbReference type="Proteomes" id="UP000011693">
    <property type="component" value="Unassembled WGS sequence"/>
</dbReference>
<feature type="region of interest" description="Disordered" evidence="1">
    <location>
        <begin position="1"/>
        <end position="33"/>
    </location>
</feature>
<gene>
    <name evidence="2" type="ORF">C482_03496</name>
</gene>
<dbReference type="AlphaFoldDB" id="M0AZW4"/>
<sequence>MTSTRMSATIITPPERSSRASKSTPGTPDASRMLTTPLIEAMMTAIGARIIAPSRKPKAAFPRCSENSALTSSPLEIVATSGKPKPVSNIATTV</sequence>
<comment type="caution">
    <text evidence="2">The sequence shown here is derived from an EMBL/GenBank/DDBJ whole genome shotgun (WGS) entry which is preliminary data.</text>
</comment>
<evidence type="ECO:0000256" key="1">
    <source>
        <dbReference type="SAM" id="MobiDB-lite"/>
    </source>
</evidence>